<dbReference type="InterPro" id="IPR006214">
    <property type="entry name" value="Bax_inhibitor_1-related"/>
</dbReference>
<evidence type="ECO:0000256" key="3">
    <source>
        <dbReference type="ARBA" id="ARBA00022692"/>
    </source>
</evidence>
<keyword evidence="5 6" id="KW-0472">Membrane</keyword>
<evidence type="ECO:0000256" key="6">
    <source>
        <dbReference type="RuleBase" id="RU004379"/>
    </source>
</evidence>
<comment type="caution">
    <text evidence="7">The sequence shown here is derived from an EMBL/GenBank/DDBJ whole genome shotgun (WGS) entry which is preliminary data.</text>
</comment>
<keyword evidence="4 6" id="KW-1133">Transmembrane helix</keyword>
<dbReference type="Proteomes" id="UP000051054">
    <property type="component" value="Unassembled WGS sequence"/>
</dbReference>
<evidence type="ECO:0000313" key="8">
    <source>
        <dbReference type="Proteomes" id="UP000051054"/>
    </source>
</evidence>
<feature type="transmembrane region" description="Helical" evidence="6">
    <location>
        <begin position="29"/>
        <end position="49"/>
    </location>
</feature>
<dbReference type="GO" id="GO:0016020">
    <property type="term" value="C:membrane"/>
    <property type="evidence" value="ECO:0007669"/>
    <property type="project" value="UniProtKB-SubCell"/>
</dbReference>
<dbReference type="PANTHER" id="PTHR23291">
    <property type="entry name" value="BAX INHIBITOR-RELATED"/>
    <property type="match status" value="1"/>
</dbReference>
<comment type="similarity">
    <text evidence="2 6">Belongs to the BI1 family.</text>
</comment>
<dbReference type="AlphaFoldDB" id="A0A0R1WUU0"/>
<feature type="transmembrane region" description="Helical" evidence="6">
    <location>
        <begin position="142"/>
        <end position="159"/>
    </location>
</feature>
<reference evidence="7 8" key="1">
    <citation type="journal article" date="2015" name="Genome Announc.">
        <title>Expanding the biotechnology potential of lactobacilli through comparative genomics of 213 strains and associated genera.</title>
        <authorList>
            <person name="Sun Z."/>
            <person name="Harris H.M."/>
            <person name="McCann A."/>
            <person name="Guo C."/>
            <person name="Argimon S."/>
            <person name="Zhang W."/>
            <person name="Yang X."/>
            <person name="Jeffery I.B."/>
            <person name="Cooney J.C."/>
            <person name="Kagawa T.F."/>
            <person name="Liu W."/>
            <person name="Song Y."/>
            <person name="Salvetti E."/>
            <person name="Wrobel A."/>
            <person name="Rasinkangas P."/>
            <person name="Parkhill J."/>
            <person name="Rea M.C."/>
            <person name="O'Sullivan O."/>
            <person name="Ritari J."/>
            <person name="Douillard F.P."/>
            <person name="Paul Ross R."/>
            <person name="Yang R."/>
            <person name="Briner A.E."/>
            <person name="Felis G.E."/>
            <person name="de Vos W.M."/>
            <person name="Barrangou R."/>
            <person name="Klaenhammer T.R."/>
            <person name="Caufield P.W."/>
            <person name="Cui Y."/>
            <person name="Zhang H."/>
            <person name="O'Toole P.W."/>
        </authorList>
    </citation>
    <scope>NUCLEOTIDE SEQUENCE [LARGE SCALE GENOMIC DNA]</scope>
    <source>
        <strain evidence="7 8">DSM 18933</strain>
    </source>
</reference>
<comment type="subcellular location">
    <subcellularLocation>
        <location evidence="1">Membrane</location>
        <topology evidence="1">Multi-pass membrane protein</topology>
    </subcellularLocation>
</comment>
<evidence type="ECO:0000256" key="4">
    <source>
        <dbReference type="ARBA" id="ARBA00022989"/>
    </source>
</evidence>
<dbReference type="eggNOG" id="COG0670">
    <property type="taxonomic scope" value="Bacteria"/>
</dbReference>
<dbReference type="CDD" id="cd10432">
    <property type="entry name" value="BI-1-like_bacterial"/>
    <property type="match status" value="1"/>
</dbReference>
<evidence type="ECO:0000256" key="5">
    <source>
        <dbReference type="ARBA" id="ARBA00023136"/>
    </source>
</evidence>
<dbReference type="STRING" id="1423755.FC40_GL000119"/>
<evidence type="ECO:0000313" key="7">
    <source>
        <dbReference type="EMBL" id="KRM19433.1"/>
    </source>
</evidence>
<organism evidence="7 8">
    <name type="scientific">Ligilactobacillus hayakitensis DSM 18933 = JCM 14209</name>
    <dbReference type="NCBI Taxonomy" id="1423755"/>
    <lineage>
        <taxon>Bacteria</taxon>
        <taxon>Bacillati</taxon>
        <taxon>Bacillota</taxon>
        <taxon>Bacilli</taxon>
        <taxon>Lactobacillales</taxon>
        <taxon>Lactobacillaceae</taxon>
        <taxon>Ligilactobacillus</taxon>
    </lineage>
</organism>
<evidence type="ECO:0000256" key="2">
    <source>
        <dbReference type="ARBA" id="ARBA00010350"/>
    </source>
</evidence>
<feature type="transmembrane region" description="Helical" evidence="6">
    <location>
        <begin position="88"/>
        <end position="107"/>
    </location>
</feature>
<keyword evidence="8" id="KW-1185">Reference proteome</keyword>
<gene>
    <name evidence="7" type="ORF">FC40_GL000119</name>
</gene>
<keyword evidence="3 6" id="KW-0812">Transmembrane</keyword>
<proteinExistence type="inferred from homology"/>
<feature type="transmembrane region" description="Helical" evidence="6">
    <location>
        <begin position="119"/>
        <end position="136"/>
    </location>
</feature>
<dbReference type="EMBL" id="AZGD01000050">
    <property type="protein sequence ID" value="KRM19433.1"/>
    <property type="molecule type" value="Genomic_DNA"/>
</dbReference>
<feature type="transmembrane region" description="Helical" evidence="6">
    <location>
        <begin position="180"/>
        <end position="203"/>
    </location>
</feature>
<dbReference type="PATRIC" id="fig|1423755.3.peg.130"/>
<evidence type="ECO:0000256" key="1">
    <source>
        <dbReference type="ARBA" id="ARBA00004141"/>
    </source>
</evidence>
<sequence length="211" mass="22910">MYGFMGLAVLVSAVTSLMAINSPITYTLATNRLAYFGMIIAQFLLVFLVPSRINKSPLVSIVSLIVYAIFEGFFFSILLLAYAGSAVVMSFVAAAGVFIVLAVMGTITKRDLSKIGNQALAALIALIVVSVINLFLQSTVITFAFSFIGVIIFTALTAYDAQKFKMMFLQYETQVNETSLAVSGALSLYLDFVNLFIQLLQIFTGLNGNRD</sequence>
<dbReference type="Pfam" id="PF01027">
    <property type="entry name" value="Bax1-I"/>
    <property type="match status" value="1"/>
</dbReference>
<name>A0A0R1WUU0_9LACO</name>
<dbReference type="PANTHER" id="PTHR23291:SF50">
    <property type="entry name" value="PROTEIN LIFEGUARD 4"/>
    <property type="match status" value="1"/>
</dbReference>
<feature type="transmembrane region" description="Helical" evidence="6">
    <location>
        <begin position="61"/>
        <end position="82"/>
    </location>
</feature>
<accession>A0A0R1WUU0</accession>
<protein>
    <submittedName>
        <fullName evidence="7">Integral membrane protein, interacts with ftsh</fullName>
    </submittedName>
</protein>